<keyword evidence="3 5" id="KW-1133">Transmembrane helix</keyword>
<evidence type="ECO:0000256" key="1">
    <source>
        <dbReference type="ARBA" id="ARBA00004651"/>
    </source>
</evidence>
<evidence type="ECO:0000313" key="7">
    <source>
        <dbReference type="EMBL" id="MEE3718087.1"/>
    </source>
</evidence>
<dbReference type="InterPro" id="IPR020846">
    <property type="entry name" value="MFS_dom"/>
</dbReference>
<keyword evidence="4 5" id="KW-0472">Membrane</keyword>
<dbReference type="Proteomes" id="UP001333818">
    <property type="component" value="Unassembled WGS sequence"/>
</dbReference>
<feature type="transmembrane region" description="Helical" evidence="5">
    <location>
        <begin position="20"/>
        <end position="41"/>
    </location>
</feature>
<evidence type="ECO:0000313" key="8">
    <source>
        <dbReference type="Proteomes" id="UP001333818"/>
    </source>
</evidence>
<feature type="transmembrane region" description="Helical" evidence="5">
    <location>
        <begin position="53"/>
        <end position="71"/>
    </location>
</feature>
<sequence length="430" mass="46171">MRFLQTFRQIPAPVRQSLTASFIAGLMFWSSLASLLPTLPLYVDSLGGTNAQIGWVMGAFAIGLLTCRAYLGRLADRKGRRLVMQIGLGVATIVPLLYAISPSIPVLMVLRAIHGISIAAFATGFSALIADLSPVEQRGEIIGYMSLVNPLGLAFGPAFGGWMQEIWGYQILFVMSASLALAGLLMMEKVTEPKLSSPRDADIDLSSSDRNLKDFDTIPPPSRRFWQTLWSPRVRVPATVLFMIGMVFGTLSAFLPLLIKQQHIQLNAGLFYMTAAIAGFIIRLPIARISDRYGRGVFISIGLCFYALSMATVYSAQTSLVFLIAGGLEGIGSGIVIPAIATLLADRSVASERGFVFGLAWAGFDLGIAIAGPIMGNAIVFLGLANTFVVSTALSLLALAIFSTQSNHNLADSWRFATGQTTDKYAVKGT</sequence>
<name>A0AAW9PTN6_9CYAN</name>
<dbReference type="CDD" id="cd17489">
    <property type="entry name" value="MFS_YfcJ_like"/>
    <property type="match status" value="1"/>
</dbReference>
<gene>
    <name evidence="7" type="ORF">V2H45_15210</name>
</gene>
<feature type="transmembrane region" description="Helical" evidence="5">
    <location>
        <begin position="296"/>
        <end position="314"/>
    </location>
</feature>
<feature type="transmembrane region" description="Helical" evidence="5">
    <location>
        <begin position="264"/>
        <end position="284"/>
    </location>
</feature>
<comment type="subcellular location">
    <subcellularLocation>
        <location evidence="1">Cell membrane</location>
        <topology evidence="1">Multi-pass membrane protein</topology>
    </subcellularLocation>
</comment>
<feature type="transmembrane region" description="Helical" evidence="5">
    <location>
        <begin position="234"/>
        <end position="258"/>
    </location>
</feature>
<evidence type="ECO:0000259" key="6">
    <source>
        <dbReference type="PROSITE" id="PS50850"/>
    </source>
</evidence>
<feature type="transmembrane region" description="Helical" evidence="5">
    <location>
        <begin position="141"/>
        <end position="160"/>
    </location>
</feature>
<dbReference type="PANTHER" id="PTHR23531">
    <property type="entry name" value="QUINOLENE RESISTANCE PROTEIN NORA"/>
    <property type="match status" value="1"/>
</dbReference>
<comment type="caution">
    <text evidence="7">The sequence shown here is derived from an EMBL/GenBank/DDBJ whole genome shotgun (WGS) entry which is preliminary data.</text>
</comment>
<feature type="domain" description="Major facilitator superfamily (MFS) profile" evidence="6">
    <location>
        <begin position="17"/>
        <end position="410"/>
    </location>
</feature>
<evidence type="ECO:0000256" key="2">
    <source>
        <dbReference type="ARBA" id="ARBA00022692"/>
    </source>
</evidence>
<dbReference type="RefSeq" id="WP_330484517.1">
    <property type="nucleotide sequence ID" value="NZ_JAZBJZ010000063.1"/>
</dbReference>
<dbReference type="EMBL" id="JAZBJZ010000063">
    <property type="protein sequence ID" value="MEE3718087.1"/>
    <property type="molecule type" value="Genomic_DNA"/>
</dbReference>
<protein>
    <submittedName>
        <fullName evidence="7">MFS transporter</fullName>
    </submittedName>
</protein>
<proteinExistence type="predicted"/>
<feature type="transmembrane region" description="Helical" evidence="5">
    <location>
        <begin position="83"/>
        <end position="100"/>
    </location>
</feature>
<dbReference type="PROSITE" id="PS50850">
    <property type="entry name" value="MFS"/>
    <property type="match status" value="1"/>
</dbReference>
<organism evidence="7 8">
    <name type="scientific">Tumidithrix elongata BACA0141</name>
    <dbReference type="NCBI Taxonomy" id="2716417"/>
    <lineage>
        <taxon>Bacteria</taxon>
        <taxon>Bacillati</taxon>
        <taxon>Cyanobacteriota</taxon>
        <taxon>Cyanophyceae</taxon>
        <taxon>Pseudanabaenales</taxon>
        <taxon>Pseudanabaenaceae</taxon>
        <taxon>Tumidithrix</taxon>
        <taxon>Tumidithrix elongata</taxon>
    </lineage>
</organism>
<dbReference type="Gene3D" id="1.20.1250.20">
    <property type="entry name" value="MFS general substrate transporter like domains"/>
    <property type="match status" value="1"/>
</dbReference>
<dbReference type="GO" id="GO:0022857">
    <property type="term" value="F:transmembrane transporter activity"/>
    <property type="evidence" value="ECO:0007669"/>
    <property type="project" value="InterPro"/>
</dbReference>
<reference evidence="7" key="1">
    <citation type="submission" date="2024-01" db="EMBL/GenBank/DDBJ databases">
        <title>Bank of Algae and Cyanobacteria of the Azores (BACA) strain genomes.</title>
        <authorList>
            <person name="Luz R."/>
            <person name="Cordeiro R."/>
            <person name="Fonseca A."/>
            <person name="Goncalves V."/>
        </authorList>
    </citation>
    <scope>NUCLEOTIDE SEQUENCE</scope>
    <source>
        <strain evidence="7">BACA0141</strain>
    </source>
</reference>
<feature type="transmembrane region" description="Helical" evidence="5">
    <location>
        <begin position="380"/>
        <end position="402"/>
    </location>
</feature>
<evidence type="ECO:0000256" key="3">
    <source>
        <dbReference type="ARBA" id="ARBA00022989"/>
    </source>
</evidence>
<feature type="transmembrane region" description="Helical" evidence="5">
    <location>
        <begin position="355"/>
        <end position="374"/>
    </location>
</feature>
<dbReference type="SUPFAM" id="SSF103473">
    <property type="entry name" value="MFS general substrate transporter"/>
    <property type="match status" value="1"/>
</dbReference>
<keyword evidence="8" id="KW-1185">Reference proteome</keyword>
<feature type="transmembrane region" description="Helical" evidence="5">
    <location>
        <begin position="320"/>
        <end position="343"/>
    </location>
</feature>
<dbReference type="InterPro" id="IPR011701">
    <property type="entry name" value="MFS"/>
</dbReference>
<keyword evidence="2 5" id="KW-0812">Transmembrane</keyword>
<dbReference type="GO" id="GO:0005886">
    <property type="term" value="C:plasma membrane"/>
    <property type="evidence" value="ECO:0007669"/>
    <property type="project" value="UniProtKB-SubCell"/>
</dbReference>
<feature type="transmembrane region" description="Helical" evidence="5">
    <location>
        <begin position="106"/>
        <end position="129"/>
    </location>
</feature>
<dbReference type="InterPro" id="IPR052714">
    <property type="entry name" value="MFS_Exporter"/>
</dbReference>
<evidence type="ECO:0000256" key="5">
    <source>
        <dbReference type="SAM" id="Phobius"/>
    </source>
</evidence>
<dbReference type="AlphaFoldDB" id="A0AAW9PTN6"/>
<dbReference type="PANTHER" id="PTHR23531:SF1">
    <property type="entry name" value="QUINOLENE RESISTANCE PROTEIN NORA"/>
    <property type="match status" value="1"/>
</dbReference>
<evidence type="ECO:0000256" key="4">
    <source>
        <dbReference type="ARBA" id="ARBA00023136"/>
    </source>
</evidence>
<dbReference type="InterPro" id="IPR036259">
    <property type="entry name" value="MFS_trans_sf"/>
</dbReference>
<accession>A0AAW9PTN6</accession>
<feature type="transmembrane region" description="Helical" evidence="5">
    <location>
        <begin position="166"/>
        <end position="187"/>
    </location>
</feature>
<dbReference type="Pfam" id="PF07690">
    <property type="entry name" value="MFS_1"/>
    <property type="match status" value="1"/>
</dbReference>